<sequence length="95" mass="10727">MGSIRYNSKWQKILFNTVNRLMGAMVNRIRFHREEPTLNLDSLSLQAQRGALCTMYPTHSSKPSDLTEQRLAISAHRGALTIRSHTYTVSLPLGA</sequence>
<dbReference type="AlphaFoldDB" id="A0AA37T7F6"/>
<comment type="caution">
    <text evidence="1">The sequence shown here is derived from an EMBL/GenBank/DDBJ whole genome shotgun (WGS) entry which is preliminary data.</text>
</comment>
<dbReference type="EMBL" id="BSPD01000021">
    <property type="protein sequence ID" value="GLS25121.1"/>
    <property type="molecule type" value="Genomic_DNA"/>
</dbReference>
<gene>
    <name evidence="1" type="ORF">GCM10007877_08350</name>
</gene>
<proteinExistence type="predicted"/>
<name>A0AA37T7F6_9GAMM</name>
<evidence type="ECO:0000313" key="2">
    <source>
        <dbReference type="Proteomes" id="UP001156870"/>
    </source>
</evidence>
<organism evidence="1 2">
    <name type="scientific">Marinibactrum halimedae</name>
    <dbReference type="NCBI Taxonomy" id="1444977"/>
    <lineage>
        <taxon>Bacteria</taxon>
        <taxon>Pseudomonadati</taxon>
        <taxon>Pseudomonadota</taxon>
        <taxon>Gammaproteobacteria</taxon>
        <taxon>Cellvibrionales</taxon>
        <taxon>Cellvibrionaceae</taxon>
        <taxon>Marinibactrum</taxon>
    </lineage>
</organism>
<keyword evidence="2" id="KW-1185">Reference proteome</keyword>
<reference evidence="1 2" key="1">
    <citation type="journal article" date="2014" name="Int. J. Syst. Evol. Microbiol.">
        <title>Complete genome sequence of Corynebacterium casei LMG S-19264T (=DSM 44701T), isolated from a smear-ripened cheese.</title>
        <authorList>
            <consortium name="US DOE Joint Genome Institute (JGI-PGF)"/>
            <person name="Walter F."/>
            <person name="Albersmeier A."/>
            <person name="Kalinowski J."/>
            <person name="Ruckert C."/>
        </authorList>
    </citation>
    <scope>NUCLEOTIDE SEQUENCE [LARGE SCALE GENOMIC DNA]</scope>
    <source>
        <strain evidence="1 2">NBRC 110095</strain>
    </source>
</reference>
<accession>A0AA37T7F6</accession>
<dbReference type="Proteomes" id="UP001156870">
    <property type="component" value="Unassembled WGS sequence"/>
</dbReference>
<evidence type="ECO:0000313" key="1">
    <source>
        <dbReference type="EMBL" id="GLS25121.1"/>
    </source>
</evidence>
<protein>
    <submittedName>
        <fullName evidence="1">Uncharacterized protein</fullName>
    </submittedName>
</protein>